<evidence type="ECO:0000313" key="2">
    <source>
        <dbReference type="Proteomes" id="UP000069205"/>
    </source>
</evidence>
<dbReference type="KEGG" id="nmv:NITMOv2_1909"/>
<evidence type="ECO:0000313" key="1">
    <source>
        <dbReference type="EMBL" id="ALA58328.1"/>
    </source>
</evidence>
<dbReference type="Proteomes" id="UP000069205">
    <property type="component" value="Chromosome"/>
</dbReference>
<keyword evidence="2" id="KW-1185">Reference proteome</keyword>
<protein>
    <submittedName>
        <fullName evidence="1">Uncharacterized protein</fullName>
    </submittedName>
</protein>
<dbReference type="AlphaFoldDB" id="A0A0K2GBK1"/>
<organism evidence="1 2">
    <name type="scientific">Nitrospira moscoviensis</name>
    <dbReference type="NCBI Taxonomy" id="42253"/>
    <lineage>
        <taxon>Bacteria</taxon>
        <taxon>Pseudomonadati</taxon>
        <taxon>Nitrospirota</taxon>
        <taxon>Nitrospiria</taxon>
        <taxon>Nitrospirales</taxon>
        <taxon>Nitrospiraceae</taxon>
        <taxon>Nitrospira</taxon>
    </lineage>
</organism>
<sequence>MGLGDVEQKRRLRVQLVGDRAVPVKEGHDGQIVAGFQRRFHPGLQDRRQPLGGLERPGIVRTAAAQRRFLVHHQRTAHVVGLFVIPAEMEEGFGAGRVLGMLNGDRLERGAKRRVGLVGDGRLMHHGRDGQFDRIVSGRFDAVRAQGREAHPRDRLLRRVAIEGRKQRIKEFGERRMRTGRQAVARVQEGRRRELVARIEIVELHHDVPRGGVVMQRRERDGEPLHGERVEPEEFRPPAVGHVVKGLRLRRAALAIERMGQPDRRALRQRVMIGAFPERDEGMLRVVPLAHGHEGGAQAQEGTITVIGQVQRFGHRLFIGGLRFVQQPLLQIQVRDPPGGAARVLRLRMSSQQRFVGVNGVGAPLTGAVAAERQFDEKGLRRREERAVGILFDDGFEGAACVRPHSFGVGRVAFLPREAVDALRLALAARALIGQRRTGRFGRFSLLRGRAAVRRVRLGRFLCRRARRWLSRRQRRNGEPAEDQQRISYGTAIHSPCRSAKTMPPCRERTILLKAGKISPGGNRSPLRRQNARQGIRPAVKPLTWAGINSAGPRRGISDRRPSA</sequence>
<gene>
    <name evidence="1" type="ORF">NITMOv2_1909</name>
</gene>
<accession>A0A0K2GBK1</accession>
<dbReference type="EMBL" id="CP011801">
    <property type="protein sequence ID" value="ALA58328.1"/>
    <property type="molecule type" value="Genomic_DNA"/>
</dbReference>
<name>A0A0K2GBK1_NITMO</name>
<proteinExistence type="predicted"/>
<reference evidence="1 2" key="1">
    <citation type="journal article" date="2015" name="Proc. Natl. Acad. Sci. U.S.A.">
        <title>Expanded metabolic versatility of ubiquitous nitrite-oxidizing bacteria from the genus Nitrospira.</title>
        <authorList>
            <person name="Koch H."/>
            <person name="Lucker S."/>
            <person name="Albertsen M."/>
            <person name="Kitzinger K."/>
            <person name="Herbold C."/>
            <person name="Spieck E."/>
            <person name="Nielsen P.H."/>
            <person name="Wagner M."/>
            <person name="Daims H."/>
        </authorList>
    </citation>
    <scope>NUCLEOTIDE SEQUENCE [LARGE SCALE GENOMIC DNA]</scope>
    <source>
        <strain evidence="1 2">NSP M-1</strain>
    </source>
</reference>